<name>A0AA35TIN2_GEOBA</name>
<dbReference type="Proteomes" id="UP001174909">
    <property type="component" value="Unassembled WGS sequence"/>
</dbReference>
<accession>A0AA35TIN2</accession>
<organism evidence="1 2">
    <name type="scientific">Geodia barretti</name>
    <name type="common">Barrett's horny sponge</name>
    <dbReference type="NCBI Taxonomy" id="519541"/>
    <lineage>
        <taxon>Eukaryota</taxon>
        <taxon>Metazoa</taxon>
        <taxon>Porifera</taxon>
        <taxon>Demospongiae</taxon>
        <taxon>Heteroscleromorpha</taxon>
        <taxon>Tetractinellida</taxon>
        <taxon>Astrophorina</taxon>
        <taxon>Geodiidae</taxon>
        <taxon>Geodia</taxon>
    </lineage>
</organism>
<gene>
    <name evidence="1" type="ORF">GBAR_LOCUS26639</name>
</gene>
<keyword evidence="2" id="KW-1185">Reference proteome</keyword>
<dbReference type="AlphaFoldDB" id="A0AA35TIN2"/>
<protein>
    <submittedName>
        <fullName evidence="1">Uncharacterized protein</fullName>
    </submittedName>
</protein>
<comment type="caution">
    <text evidence="1">The sequence shown here is derived from an EMBL/GenBank/DDBJ whole genome shotgun (WGS) entry which is preliminary data.</text>
</comment>
<sequence>MYCSNLRLLKQWLHCLTTSEKQNWIDTVGGLGCIVNTHCSHRIWLNLSASEVSPIWKSECGIFCNGE</sequence>
<dbReference type="EMBL" id="CASHTH010003718">
    <property type="protein sequence ID" value="CAI8048271.1"/>
    <property type="molecule type" value="Genomic_DNA"/>
</dbReference>
<proteinExistence type="predicted"/>
<evidence type="ECO:0000313" key="1">
    <source>
        <dbReference type="EMBL" id="CAI8048271.1"/>
    </source>
</evidence>
<evidence type="ECO:0000313" key="2">
    <source>
        <dbReference type="Proteomes" id="UP001174909"/>
    </source>
</evidence>
<reference evidence="1" key="1">
    <citation type="submission" date="2023-03" db="EMBL/GenBank/DDBJ databases">
        <authorList>
            <person name="Steffen K."/>
            <person name="Cardenas P."/>
        </authorList>
    </citation>
    <scope>NUCLEOTIDE SEQUENCE</scope>
</reference>